<keyword evidence="5 8" id="KW-0812">Transmembrane</keyword>
<comment type="subcellular location">
    <subcellularLocation>
        <location evidence="1">Cell membrane</location>
        <topology evidence="1">Multi-pass membrane protein</topology>
    </subcellularLocation>
</comment>
<feature type="transmembrane region" description="Helical" evidence="8">
    <location>
        <begin position="370"/>
        <end position="389"/>
    </location>
</feature>
<dbReference type="SUPFAM" id="SSF103473">
    <property type="entry name" value="MFS general substrate transporter"/>
    <property type="match status" value="1"/>
</dbReference>
<accession>G8QZ74</accession>
<comment type="similarity">
    <text evidence="2">Belongs to the major facilitator superfamily. Bcr/CmlA family.</text>
</comment>
<dbReference type="STRING" id="926562.Oweho_0439"/>
<feature type="transmembrane region" description="Helical" evidence="8">
    <location>
        <begin position="75"/>
        <end position="94"/>
    </location>
</feature>
<feature type="transmembrane region" description="Helical" evidence="8">
    <location>
        <begin position="213"/>
        <end position="237"/>
    </location>
</feature>
<dbReference type="NCBIfam" id="TIGR00710">
    <property type="entry name" value="efflux_Bcr_CflA"/>
    <property type="match status" value="1"/>
</dbReference>
<dbReference type="GO" id="GO:0042910">
    <property type="term" value="F:xenobiotic transmembrane transporter activity"/>
    <property type="evidence" value="ECO:0007669"/>
    <property type="project" value="InterPro"/>
</dbReference>
<feature type="transmembrane region" description="Helical" evidence="8">
    <location>
        <begin position="133"/>
        <end position="155"/>
    </location>
</feature>
<dbReference type="KEGG" id="oho:Oweho_0439"/>
<name>G8QZ74_OWEHD</name>
<proteinExistence type="inferred from homology"/>
<dbReference type="GO" id="GO:0005886">
    <property type="term" value="C:plasma membrane"/>
    <property type="evidence" value="ECO:0007669"/>
    <property type="project" value="UniProtKB-SubCell"/>
</dbReference>
<evidence type="ECO:0000256" key="8">
    <source>
        <dbReference type="SAM" id="Phobius"/>
    </source>
</evidence>
<dbReference type="Pfam" id="PF07690">
    <property type="entry name" value="MFS_1"/>
    <property type="match status" value="1"/>
</dbReference>
<dbReference type="EMBL" id="CP003156">
    <property type="protein sequence ID" value="AEV31457.1"/>
    <property type="molecule type" value="Genomic_DNA"/>
</dbReference>
<dbReference type="PATRIC" id="fig|926562.3.peg.454"/>
<dbReference type="InterPro" id="IPR004812">
    <property type="entry name" value="Efflux_drug-R_Bcr/CmlA"/>
</dbReference>
<evidence type="ECO:0000256" key="4">
    <source>
        <dbReference type="ARBA" id="ARBA00022475"/>
    </source>
</evidence>
<dbReference type="GO" id="GO:1990961">
    <property type="term" value="P:xenobiotic detoxification by transmembrane export across the plasma membrane"/>
    <property type="evidence" value="ECO:0007669"/>
    <property type="project" value="InterPro"/>
</dbReference>
<evidence type="ECO:0000313" key="10">
    <source>
        <dbReference type="EMBL" id="AEV31457.1"/>
    </source>
</evidence>
<organism evidence="10 11">
    <name type="scientific">Owenweeksia hongkongensis (strain DSM 17368 / CIP 108786 / JCM 12287 / NRRL B-23963 / UST20020801)</name>
    <dbReference type="NCBI Taxonomy" id="926562"/>
    <lineage>
        <taxon>Bacteria</taxon>
        <taxon>Pseudomonadati</taxon>
        <taxon>Bacteroidota</taxon>
        <taxon>Flavobacteriia</taxon>
        <taxon>Flavobacteriales</taxon>
        <taxon>Owenweeksiaceae</taxon>
        <taxon>Owenweeksia</taxon>
    </lineage>
</organism>
<evidence type="ECO:0000256" key="2">
    <source>
        <dbReference type="ARBA" id="ARBA00006236"/>
    </source>
</evidence>
<feature type="transmembrane region" description="Helical" evidence="8">
    <location>
        <begin position="305"/>
        <end position="322"/>
    </location>
</feature>
<feature type="transmembrane region" description="Helical" evidence="8">
    <location>
        <begin position="7"/>
        <end position="24"/>
    </location>
</feature>
<feature type="domain" description="Major facilitator superfamily (MFS) profile" evidence="9">
    <location>
        <begin position="9"/>
        <end position="394"/>
    </location>
</feature>
<feature type="transmembrane region" description="Helical" evidence="8">
    <location>
        <begin position="100"/>
        <end position="121"/>
    </location>
</feature>
<keyword evidence="6 8" id="KW-1133">Transmembrane helix</keyword>
<gene>
    <name evidence="10" type="ordered locus">Oweho_0439</name>
</gene>
<feature type="transmembrane region" description="Helical" evidence="8">
    <location>
        <begin position="161"/>
        <end position="180"/>
    </location>
</feature>
<keyword evidence="4" id="KW-1003">Cell membrane</keyword>
<feature type="transmembrane region" description="Helical" evidence="8">
    <location>
        <begin position="44"/>
        <end position="63"/>
    </location>
</feature>
<dbReference type="eggNOG" id="COG2814">
    <property type="taxonomic scope" value="Bacteria"/>
</dbReference>
<dbReference type="AlphaFoldDB" id="G8QZ74"/>
<feature type="transmembrane region" description="Helical" evidence="8">
    <location>
        <begin position="343"/>
        <end position="364"/>
    </location>
</feature>
<dbReference type="InterPro" id="IPR011701">
    <property type="entry name" value="MFS"/>
</dbReference>
<sequence length="395" mass="42818">MTKRQQYIIILILGAIAALGPFSIDMYLPGFSAIAKDLNTDVASVGLTLTSYFIGISVGQLIYGPLVDRYGRKKPLLIGLFIYLVAALGCALSPSIDWLIALRLILALGGCVGMVASRAIVRDIFPVNETARVFSTLLLVMGIAPIIAPTIGGYVTSAFGWKYIFIILSAISAVLILLVYRGLAETKEFDPTVSLKPGKVAKGYFEVLKNREFLTFSMAGSVTMAGMFTYITGSPFVLMEIYGFSETEFGWIFGLNAFGFIAGSQVNRAWLRKRSTESISNITAVILFLVGCVLTFAHFSNILNAPLLLTLLFLFLFFLGFLNPNTTALALEPFTKNAGVASALIGSLRMFSGAVASALISFFFDGTELPMITIMMSCAVIVLILTQYYKSKARA</sequence>
<dbReference type="InterPro" id="IPR036259">
    <property type="entry name" value="MFS_trans_sf"/>
</dbReference>
<reference evidence="10 11" key="1">
    <citation type="journal article" date="2012" name="Stand. Genomic Sci.">
        <title>Genome sequence of the orange-pigmented seawater bacterium Owenweeksia hongkongensis type strain (UST20020801(T)).</title>
        <authorList>
            <person name="Riedel T."/>
            <person name="Held B."/>
            <person name="Nolan M."/>
            <person name="Lucas S."/>
            <person name="Lapidus A."/>
            <person name="Tice H."/>
            <person name="Del Rio T.G."/>
            <person name="Cheng J.F."/>
            <person name="Han C."/>
            <person name="Tapia R."/>
            <person name="Goodwin L.A."/>
            <person name="Pitluck S."/>
            <person name="Liolios K."/>
            <person name="Mavromatis K."/>
            <person name="Pagani I."/>
            <person name="Ivanova N."/>
            <person name="Mikhailova N."/>
            <person name="Pati A."/>
            <person name="Chen A."/>
            <person name="Palaniappan K."/>
            <person name="Rohde M."/>
            <person name="Tindall B.J."/>
            <person name="Detter J.C."/>
            <person name="Goker M."/>
            <person name="Woyke T."/>
            <person name="Bristow J."/>
            <person name="Eisen J.A."/>
            <person name="Markowitz V."/>
            <person name="Hugenholtz P."/>
            <person name="Klenk H.P."/>
            <person name="Kyrpides N.C."/>
        </authorList>
    </citation>
    <scope>NUCLEOTIDE SEQUENCE</scope>
    <source>
        <strain evidence="11">DSM 17368 / JCM 12287 / NRRL B-23963</strain>
    </source>
</reference>
<dbReference type="PROSITE" id="PS50850">
    <property type="entry name" value="MFS"/>
    <property type="match status" value="1"/>
</dbReference>
<feature type="transmembrane region" description="Helical" evidence="8">
    <location>
        <begin position="249"/>
        <end position="267"/>
    </location>
</feature>
<evidence type="ECO:0000256" key="6">
    <source>
        <dbReference type="ARBA" id="ARBA00022989"/>
    </source>
</evidence>
<evidence type="ECO:0000259" key="9">
    <source>
        <dbReference type="PROSITE" id="PS50850"/>
    </source>
</evidence>
<keyword evidence="3" id="KW-0813">Transport</keyword>
<keyword evidence="11" id="KW-1185">Reference proteome</keyword>
<dbReference type="InterPro" id="IPR020846">
    <property type="entry name" value="MFS_dom"/>
</dbReference>
<dbReference type="CDD" id="cd17320">
    <property type="entry name" value="MFS_MdfA_MDR_like"/>
    <property type="match status" value="1"/>
</dbReference>
<feature type="transmembrane region" description="Helical" evidence="8">
    <location>
        <begin position="279"/>
        <end position="299"/>
    </location>
</feature>
<dbReference type="FunFam" id="1.20.1720.10:FF:000005">
    <property type="entry name" value="Bcr/CflA family efflux transporter"/>
    <property type="match status" value="1"/>
</dbReference>
<dbReference type="Proteomes" id="UP000005631">
    <property type="component" value="Chromosome"/>
</dbReference>
<evidence type="ECO:0000256" key="3">
    <source>
        <dbReference type="ARBA" id="ARBA00022448"/>
    </source>
</evidence>
<dbReference type="PANTHER" id="PTHR23502:SF132">
    <property type="entry name" value="POLYAMINE TRANSPORTER 2-RELATED"/>
    <property type="match status" value="1"/>
</dbReference>
<dbReference type="HOGENOM" id="CLU_001265_47_1_10"/>
<keyword evidence="7 8" id="KW-0472">Membrane</keyword>
<evidence type="ECO:0000313" key="11">
    <source>
        <dbReference type="Proteomes" id="UP000005631"/>
    </source>
</evidence>
<dbReference type="Gene3D" id="1.20.1720.10">
    <property type="entry name" value="Multidrug resistance protein D"/>
    <property type="match status" value="1"/>
</dbReference>
<dbReference type="GO" id="GO:0015385">
    <property type="term" value="F:sodium:proton antiporter activity"/>
    <property type="evidence" value="ECO:0007669"/>
    <property type="project" value="TreeGrafter"/>
</dbReference>
<evidence type="ECO:0000256" key="1">
    <source>
        <dbReference type="ARBA" id="ARBA00004651"/>
    </source>
</evidence>
<evidence type="ECO:0000256" key="5">
    <source>
        <dbReference type="ARBA" id="ARBA00022692"/>
    </source>
</evidence>
<dbReference type="PANTHER" id="PTHR23502">
    <property type="entry name" value="MAJOR FACILITATOR SUPERFAMILY"/>
    <property type="match status" value="1"/>
</dbReference>
<evidence type="ECO:0000256" key="7">
    <source>
        <dbReference type="ARBA" id="ARBA00023136"/>
    </source>
</evidence>
<protein>
    <submittedName>
        <fullName evidence="10">Drug resistance transporter, Bcr/CflA subfamily</fullName>
    </submittedName>
</protein>
<dbReference type="RefSeq" id="WP_014200818.1">
    <property type="nucleotide sequence ID" value="NC_016599.1"/>
</dbReference>